<evidence type="ECO:0000313" key="3">
    <source>
        <dbReference type="EMBL" id="GES98441.1"/>
    </source>
</evidence>
<keyword evidence="1" id="KW-0175">Coiled coil</keyword>
<protein>
    <submittedName>
        <fullName evidence="3">Uncharacterized protein</fullName>
    </submittedName>
</protein>
<dbReference type="AlphaFoldDB" id="A0A8H3M636"/>
<evidence type="ECO:0000256" key="1">
    <source>
        <dbReference type="SAM" id="Coils"/>
    </source>
</evidence>
<feature type="compositionally biased region" description="Basic residues" evidence="2">
    <location>
        <begin position="141"/>
        <end position="151"/>
    </location>
</feature>
<feature type="compositionally biased region" description="Polar residues" evidence="2">
    <location>
        <begin position="380"/>
        <end position="396"/>
    </location>
</feature>
<feature type="region of interest" description="Disordered" evidence="2">
    <location>
        <begin position="357"/>
        <end position="455"/>
    </location>
</feature>
<proteinExistence type="predicted"/>
<accession>A0A8H3M636</accession>
<name>A0A8H3M636_9GLOM</name>
<feature type="compositionally biased region" description="Basic residues" evidence="2">
    <location>
        <begin position="441"/>
        <end position="451"/>
    </location>
</feature>
<feature type="compositionally biased region" description="Polar residues" evidence="2">
    <location>
        <begin position="416"/>
        <end position="428"/>
    </location>
</feature>
<feature type="compositionally biased region" description="Basic and acidic residues" evidence="2">
    <location>
        <begin position="429"/>
        <end position="440"/>
    </location>
</feature>
<sequence>MSQTTKNNVSKEFIDGLKGHFGFGILENLEQDKKHLQKRWPRASSELSRYWDICPFILDYVQVLAKDTLESALELSRQNLEKVSKLGQEITQDAPIIDSDANAQMDIEISIPEVNQSTTNMMLITKESNDETSFQPVLSKSQKKKQRKKVKAEREAAKAQKSSSSSLDPFAKQFTPPMQEEVTGNETLTQPPEKKAKSPDKPNTRKVVKNEVSTVITGYQPALNSQAFVRDIIVYDIPAKWDNITIINALSDWGKVISMTVKWQKKYKTLPSWSLQERKERERYQAAVLNPSESMTSATLVHKDNEDYLISHNINMFKEVKLPDGKRKISGYLSNWDDLHRLINSPNVWHGETVDWTRHTSPSHNPRKLTKSPDEKSKGMTKSTNASFPNYSSAKTRPSKKVATGANNIPVHCSRGNASYQQYSSSTKPGKDSPKTEYNDKKHKKSKRSSTSKRMIMAEITRINEVLESLLKRMPA</sequence>
<feature type="compositionally biased region" description="Basic and acidic residues" evidence="2">
    <location>
        <begin position="192"/>
        <end position="203"/>
    </location>
</feature>
<feature type="region of interest" description="Disordered" evidence="2">
    <location>
        <begin position="127"/>
        <end position="206"/>
    </location>
</feature>
<gene>
    <name evidence="3" type="ORF">RCL2_002498800</name>
</gene>
<evidence type="ECO:0000313" key="4">
    <source>
        <dbReference type="Proteomes" id="UP000615446"/>
    </source>
</evidence>
<dbReference type="Proteomes" id="UP000615446">
    <property type="component" value="Unassembled WGS sequence"/>
</dbReference>
<reference evidence="3" key="1">
    <citation type="submission" date="2019-10" db="EMBL/GenBank/DDBJ databases">
        <title>Conservation and host-specific expression of non-tandemly repeated heterogenous ribosome RNA gene in arbuscular mycorrhizal fungi.</title>
        <authorList>
            <person name="Maeda T."/>
            <person name="Kobayashi Y."/>
            <person name="Nakagawa T."/>
            <person name="Ezawa T."/>
            <person name="Yamaguchi K."/>
            <person name="Bino T."/>
            <person name="Nishimoto Y."/>
            <person name="Shigenobu S."/>
            <person name="Kawaguchi M."/>
        </authorList>
    </citation>
    <scope>NUCLEOTIDE SEQUENCE</scope>
    <source>
        <strain evidence="3">HR1</strain>
    </source>
</reference>
<comment type="caution">
    <text evidence="3">The sequence shown here is derived from an EMBL/GenBank/DDBJ whole genome shotgun (WGS) entry which is preliminary data.</text>
</comment>
<feature type="coiled-coil region" evidence="1">
    <location>
        <begin position="26"/>
        <end position="86"/>
    </location>
</feature>
<organism evidence="3 4">
    <name type="scientific">Rhizophagus clarus</name>
    <dbReference type="NCBI Taxonomy" id="94130"/>
    <lineage>
        <taxon>Eukaryota</taxon>
        <taxon>Fungi</taxon>
        <taxon>Fungi incertae sedis</taxon>
        <taxon>Mucoromycota</taxon>
        <taxon>Glomeromycotina</taxon>
        <taxon>Glomeromycetes</taxon>
        <taxon>Glomerales</taxon>
        <taxon>Glomeraceae</taxon>
        <taxon>Rhizophagus</taxon>
    </lineage>
</organism>
<dbReference type="EMBL" id="BLAL01000270">
    <property type="protein sequence ID" value="GES98441.1"/>
    <property type="molecule type" value="Genomic_DNA"/>
</dbReference>
<evidence type="ECO:0000256" key="2">
    <source>
        <dbReference type="SAM" id="MobiDB-lite"/>
    </source>
</evidence>